<evidence type="ECO:0000256" key="15">
    <source>
        <dbReference type="ARBA" id="ARBA00044632"/>
    </source>
</evidence>
<sequence>MPELPEVETIKNSLEKKIKGNIISSIEVLKKKSFRGNQNKVWGLEILSLGRRGKNLYFKLEKENNLLIHLKMTGQLIYQTKNKIEDLKHQRVVINFNDKSRLVFNDLRIFGWIKLFNNKDLEKEFTILGPEPFFKEFNDGYLKKILTRSRRAIKLSLLDQKKISGIGNIYANEALYQAKILPIRPSNSLTDKEIKKLRLGIIKVLRKGIKYKGSTAADENYRLPDGSKGQYQTHFKVYQKNGKKCHQCKKLIKKIKLGGRGTFYCPVCQK</sequence>
<keyword evidence="9" id="KW-0862">Zinc</keyword>
<evidence type="ECO:0000256" key="9">
    <source>
        <dbReference type="ARBA" id="ARBA00022833"/>
    </source>
</evidence>
<dbReference type="NCBIfam" id="TIGR00577">
    <property type="entry name" value="fpg"/>
    <property type="match status" value="1"/>
</dbReference>
<evidence type="ECO:0000256" key="5">
    <source>
        <dbReference type="ARBA" id="ARBA00022723"/>
    </source>
</evidence>
<evidence type="ECO:0000256" key="7">
    <source>
        <dbReference type="ARBA" id="ARBA00022771"/>
    </source>
</evidence>
<keyword evidence="11" id="KW-0234">DNA repair</keyword>
<keyword evidence="6" id="KW-0227">DNA damage</keyword>
<protein>
    <submittedName>
        <fullName evidence="19">Formamidopyrimidine-DNA glycosylase</fullName>
    </submittedName>
</protein>
<dbReference type="AlphaFoldDB" id="A0A2H0W7Z6"/>
<dbReference type="InterPro" id="IPR010663">
    <property type="entry name" value="Znf_FPG/IleRS"/>
</dbReference>
<comment type="catalytic activity">
    <reaction evidence="15">
        <text>2'-deoxyribonucleotide-(2'-deoxyribose 5'-phosphate)-2'-deoxyribonucleotide-DNA = a 3'-end 2'-deoxyribonucleotide-(2,3-dehydro-2,3-deoxyribose 5'-phosphate)-DNA + a 5'-end 5'-phospho-2'-deoxyribonucleoside-DNA + H(+)</text>
        <dbReference type="Rhea" id="RHEA:66592"/>
        <dbReference type="Rhea" id="RHEA-COMP:13180"/>
        <dbReference type="Rhea" id="RHEA-COMP:16897"/>
        <dbReference type="Rhea" id="RHEA-COMP:17067"/>
        <dbReference type="ChEBI" id="CHEBI:15378"/>
        <dbReference type="ChEBI" id="CHEBI:136412"/>
        <dbReference type="ChEBI" id="CHEBI:157695"/>
        <dbReference type="ChEBI" id="CHEBI:167181"/>
        <dbReference type="EC" id="4.2.99.18"/>
    </reaction>
</comment>
<dbReference type="PROSITE" id="PS51066">
    <property type="entry name" value="ZF_FPG_2"/>
    <property type="match status" value="1"/>
</dbReference>
<dbReference type="PROSITE" id="PS01242">
    <property type="entry name" value="ZF_FPG_1"/>
    <property type="match status" value="1"/>
</dbReference>
<dbReference type="Gene3D" id="3.20.190.10">
    <property type="entry name" value="MutM-like, N-terminal"/>
    <property type="match status" value="1"/>
</dbReference>
<comment type="caution">
    <text evidence="19">The sequence shown here is derived from an EMBL/GenBank/DDBJ whole genome shotgun (WGS) entry which is preliminary data.</text>
</comment>
<dbReference type="InterPro" id="IPR015886">
    <property type="entry name" value="H2TH_FPG"/>
</dbReference>
<evidence type="ECO:0000256" key="1">
    <source>
        <dbReference type="ARBA" id="ARBA00001668"/>
    </source>
</evidence>
<evidence type="ECO:0000313" key="20">
    <source>
        <dbReference type="Proteomes" id="UP000230093"/>
    </source>
</evidence>
<dbReference type="PROSITE" id="PS51068">
    <property type="entry name" value="FPG_CAT"/>
    <property type="match status" value="1"/>
</dbReference>
<keyword evidence="5" id="KW-0479">Metal-binding</keyword>
<dbReference type="Proteomes" id="UP000230093">
    <property type="component" value="Unassembled WGS sequence"/>
</dbReference>
<dbReference type="Pfam" id="PF06827">
    <property type="entry name" value="zf-FPG_IleRS"/>
    <property type="match status" value="1"/>
</dbReference>
<keyword evidence="8" id="KW-0378">Hydrolase</keyword>
<evidence type="ECO:0000256" key="12">
    <source>
        <dbReference type="ARBA" id="ARBA00023239"/>
    </source>
</evidence>
<dbReference type="GO" id="GO:0008270">
    <property type="term" value="F:zinc ion binding"/>
    <property type="evidence" value="ECO:0007669"/>
    <property type="project" value="UniProtKB-KW"/>
</dbReference>
<gene>
    <name evidence="19" type="ORF">COT75_04895</name>
</gene>
<dbReference type="InterPro" id="IPR020629">
    <property type="entry name" value="FPG_Glyclase"/>
</dbReference>
<dbReference type="Pfam" id="PF06831">
    <property type="entry name" value="H2TH"/>
    <property type="match status" value="1"/>
</dbReference>
<evidence type="ECO:0000313" key="19">
    <source>
        <dbReference type="EMBL" id="PIS08791.1"/>
    </source>
</evidence>
<comment type="cofactor">
    <cofactor evidence="2">
        <name>Zn(2+)</name>
        <dbReference type="ChEBI" id="CHEBI:29105"/>
    </cofactor>
</comment>
<feature type="domain" description="Formamidopyrimidine-DNA glycosylase catalytic" evidence="18">
    <location>
        <begin position="2"/>
        <end position="111"/>
    </location>
</feature>
<evidence type="ECO:0000256" key="4">
    <source>
        <dbReference type="ARBA" id="ARBA00011245"/>
    </source>
</evidence>
<dbReference type="Pfam" id="PF01149">
    <property type="entry name" value="Fapy_DNA_glyco"/>
    <property type="match status" value="1"/>
</dbReference>
<dbReference type="InterPro" id="IPR010979">
    <property type="entry name" value="Ribosomal_uS13-like_H2TH"/>
</dbReference>
<dbReference type="SMART" id="SM00898">
    <property type="entry name" value="Fapy_DNA_glyco"/>
    <property type="match status" value="1"/>
</dbReference>
<evidence type="ECO:0000256" key="13">
    <source>
        <dbReference type="ARBA" id="ARBA00023268"/>
    </source>
</evidence>
<evidence type="ECO:0000256" key="3">
    <source>
        <dbReference type="ARBA" id="ARBA00009409"/>
    </source>
</evidence>
<dbReference type="GO" id="GO:0006284">
    <property type="term" value="P:base-excision repair"/>
    <property type="evidence" value="ECO:0007669"/>
    <property type="project" value="InterPro"/>
</dbReference>
<dbReference type="SMART" id="SM01232">
    <property type="entry name" value="H2TH"/>
    <property type="match status" value="1"/>
</dbReference>
<keyword evidence="14" id="KW-0326">Glycosidase</keyword>
<dbReference type="InterPro" id="IPR000214">
    <property type="entry name" value="Znf_DNA_glyclase/AP_lyase"/>
</dbReference>
<dbReference type="CDD" id="cd08966">
    <property type="entry name" value="EcFpg-like_N"/>
    <property type="match status" value="1"/>
</dbReference>
<dbReference type="NCBIfam" id="NF002211">
    <property type="entry name" value="PRK01103.1"/>
    <property type="match status" value="1"/>
</dbReference>
<feature type="domain" description="FPG-type" evidence="17">
    <location>
        <begin position="236"/>
        <end position="270"/>
    </location>
</feature>
<keyword evidence="7 16" id="KW-0863">Zinc-finger</keyword>
<dbReference type="GO" id="GO:0003684">
    <property type="term" value="F:damaged DNA binding"/>
    <property type="evidence" value="ECO:0007669"/>
    <property type="project" value="InterPro"/>
</dbReference>
<dbReference type="GO" id="GO:0034039">
    <property type="term" value="F:8-oxo-7,8-dihydroguanine DNA N-glycosylase activity"/>
    <property type="evidence" value="ECO:0007669"/>
    <property type="project" value="TreeGrafter"/>
</dbReference>
<keyword evidence="10" id="KW-0238">DNA-binding</keyword>
<proteinExistence type="inferred from homology"/>
<evidence type="ECO:0000256" key="6">
    <source>
        <dbReference type="ARBA" id="ARBA00022763"/>
    </source>
</evidence>
<keyword evidence="12" id="KW-0456">Lyase</keyword>
<name>A0A2H0W7Z6_9BACT</name>
<evidence type="ECO:0000259" key="18">
    <source>
        <dbReference type="PROSITE" id="PS51068"/>
    </source>
</evidence>
<dbReference type="InterPro" id="IPR035937">
    <property type="entry name" value="FPG_N"/>
</dbReference>
<comment type="subunit">
    <text evidence="4">Monomer.</text>
</comment>
<reference evidence="20" key="1">
    <citation type="submission" date="2017-09" db="EMBL/GenBank/DDBJ databases">
        <title>Depth-based differentiation of microbial function through sediment-hosted aquifers and enrichment of novel symbionts in the deep terrestrial subsurface.</title>
        <authorList>
            <person name="Probst A.J."/>
            <person name="Ladd B."/>
            <person name="Jarett J.K."/>
            <person name="Geller-Mcgrath D.E."/>
            <person name="Sieber C.M.K."/>
            <person name="Emerson J.B."/>
            <person name="Anantharaman K."/>
            <person name="Thomas B.C."/>
            <person name="Malmstrom R."/>
            <person name="Stieglmeier M."/>
            <person name="Klingl A."/>
            <person name="Woyke T."/>
            <person name="Ryan C.M."/>
            <person name="Banfield J.F."/>
        </authorList>
    </citation>
    <scope>NUCLEOTIDE SEQUENCE [LARGE SCALE GENOMIC DNA]</scope>
</reference>
<evidence type="ECO:0000256" key="11">
    <source>
        <dbReference type="ARBA" id="ARBA00023204"/>
    </source>
</evidence>
<dbReference type="EMBL" id="PEZT01000028">
    <property type="protein sequence ID" value="PIS08791.1"/>
    <property type="molecule type" value="Genomic_DNA"/>
</dbReference>
<dbReference type="Gene3D" id="1.10.8.50">
    <property type="match status" value="1"/>
</dbReference>
<dbReference type="SUPFAM" id="SSF46946">
    <property type="entry name" value="S13-like H2TH domain"/>
    <property type="match status" value="1"/>
</dbReference>
<accession>A0A2H0W7Z6</accession>
<dbReference type="FunFam" id="1.10.8.50:FF:000003">
    <property type="entry name" value="Formamidopyrimidine-DNA glycosylase"/>
    <property type="match status" value="1"/>
</dbReference>
<evidence type="ECO:0000256" key="16">
    <source>
        <dbReference type="PROSITE-ProRule" id="PRU00391"/>
    </source>
</evidence>
<dbReference type="SUPFAM" id="SSF57716">
    <property type="entry name" value="Glucocorticoid receptor-like (DNA-binding domain)"/>
    <property type="match status" value="1"/>
</dbReference>
<dbReference type="GO" id="GO:0140078">
    <property type="term" value="F:class I DNA-(apurinic or apyrimidinic site) endonuclease activity"/>
    <property type="evidence" value="ECO:0007669"/>
    <property type="project" value="UniProtKB-EC"/>
</dbReference>
<keyword evidence="13" id="KW-0511">Multifunctional enzyme</keyword>
<dbReference type="PANTHER" id="PTHR22993">
    <property type="entry name" value="FORMAMIDOPYRIMIDINE-DNA GLYCOSYLASE"/>
    <property type="match status" value="1"/>
</dbReference>
<comment type="similarity">
    <text evidence="3">Belongs to the FPG family.</text>
</comment>
<evidence type="ECO:0000256" key="2">
    <source>
        <dbReference type="ARBA" id="ARBA00001947"/>
    </source>
</evidence>
<dbReference type="SUPFAM" id="SSF81624">
    <property type="entry name" value="N-terminal domain of MutM-like DNA repair proteins"/>
    <property type="match status" value="1"/>
</dbReference>
<evidence type="ECO:0000256" key="10">
    <source>
        <dbReference type="ARBA" id="ARBA00023125"/>
    </source>
</evidence>
<dbReference type="InterPro" id="IPR015887">
    <property type="entry name" value="DNA_glyclase_Znf_dom_DNA_BS"/>
</dbReference>
<evidence type="ECO:0000256" key="14">
    <source>
        <dbReference type="ARBA" id="ARBA00023295"/>
    </source>
</evidence>
<dbReference type="PANTHER" id="PTHR22993:SF9">
    <property type="entry name" value="FORMAMIDOPYRIMIDINE-DNA GLYCOSYLASE"/>
    <property type="match status" value="1"/>
</dbReference>
<dbReference type="InterPro" id="IPR012319">
    <property type="entry name" value="FPG_cat"/>
</dbReference>
<comment type="catalytic activity">
    <reaction evidence="1">
        <text>Hydrolysis of DNA containing ring-opened 7-methylguanine residues, releasing 2,6-diamino-4-hydroxy-5-(N-methyl)formamidopyrimidine.</text>
        <dbReference type="EC" id="3.2.2.23"/>
    </reaction>
</comment>
<evidence type="ECO:0000256" key="8">
    <source>
        <dbReference type="ARBA" id="ARBA00022801"/>
    </source>
</evidence>
<organism evidence="19 20">
    <name type="scientific">Candidatus Beckwithbacteria bacterium CG10_big_fil_rev_8_21_14_0_10_34_10</name>
    <dbReference type="NCBI Taxonomy" id="1974495"/>
    <lineage>
        <taxon>Bacteria</taxon>
        <taxon>Candidatus Beckwithiibacteriota</taxon>
    </lineage>
</organism>
<evidence type="ECO:0000259" key="17">
    <source>
        <dbReference type="PROSITE" id="PS51066"/>
    </source>
</evidence>